<dbReference type="AlphaFoldDB" id="A0A164B399"/>
<evidence type="ECO:0000313" key="3">
    <source>
        <dbReference type="Proteomes" id="UP000077342"/>
    </source>
</evidence>
<evidence type="ECO:0000313" key="2">
    <source>
        <dbReference type="EMBL" id="KZS63070.1"/>
    </source>
</evidence>
<reference evidence="3" key="1">
    <citation type="submission" date="2016-04" db="EMBL/GenBank/DDBJ databases">
        <authorList>
            <person name="Strapagiel D."/>
            <person name="Borowka P."/>
            <person name="Marciniak B."/>
            <person name="Bakula Z."/>
            <person name="Van Ingen J."/>
            <person name="Safianowska A."/>
            <person name="Dziadek J."/>
            <person name="Jagielski T."/>
        </authorList>
    </citation>
    <scope>NUCLEOTIDE SEQUENCE [LARGE SCALE GENOMIC DNA]</scope>
    <source>
        <strain evidence="3">1010001458</strain>
    </source>
</reference>
<dbReference type="SUPFAM" id="SSF54060">
    <property type="entry name" value="His-Me finger endonucleases"/>
    <property type="match status" value="1"/>
</dbReference>
<dbReference type="EMBL" id="LWCI01000100">
    <property type="protein sequence ID" value="KZS63070.1"/>
    <property type="molecule type" value="Genomic_DNA"/>
</dbReference>
<dbReference type="Gene3D" id="3.90.75.20">
    <property type="match status" value="1"/>
</dbReference>
<organism evidence="2 3">
    <name type="scientific">Mycobacterium ostraviense</name>
    <dbReference type="NCBI Taxonomy" id="2738409"/>
    <lineage>
        <taxon>Bacteria</taxon>
        <taxon>Bacillati</taxon>
        <taxon>Actinomycetota</taxon>
        <taxon>Actinomycetes</taxon>
        <taxon>Mycobacteriales</taxon>
        <taxon>Mycobacteriaceae</taxon>
        <taxon>Mycobacterium</taxon>
    </lineage>
</organism>
<evidence type="ECO:0000259" key="1">
    <source>
        <dbReference type="Pfam" id="PF13392"/>
    </source>
</evidence>
<accession>A0A164B399</accession>
<gene>
    <name evidence="2" type="ORF">A4G28_04350</name>
</gene>
<dbReference type="InterPro" id="IPR003615">
    <property type="entry name" value="HNH_nuc"/>
</dbReference>
<sequence length="72" mass="8462">MLAPSHPDADSRGYVYEHRIVMEQKIGRRLTKTEVVHHINHVRDDNRPENLMLFASHSEHLRHHCAEESARV</sequence>
<name>A0A164B399_9MYCO</name>
<dbReference type="Proteomes" id="UP000077342">
    <property type="component" value="Unassembled WGS sequence"/>
</dbReference>
<dbReference type="Pfam" id="PF13392">
    <property type="entry name" value="HNH_3"/>
    <property type="match status" value="1"/>
</dbReference>
<comment type="caution">
    <text evidence="2">The sequence shown here is derived from an EMBL/GenBank/DDBJ whole genome shotgun (WGS) entry which is preliminary data.</text>
</comment>
<protein>
    <recommendedName>
        <fullName evidence="1">HNH nuclease domain-containing protein</fullName>
    </recommendedName>
</protein>
<proteinExistence type="predicted"/>
<keyword evidence="3" id="KW-1185">Reference proteome</keyword>
<dbReference type="InterPro" id="IPR044925">
    <property type="entry name" value="His-Me_finger_sf"/>
</dbReference>
<feature type="domain" description="HNH nuclease" evidence="1">
    <location>
        <begin position="16"/>
        <end position="60"/>
    </location>
</feature>